<protein>
    <recommendedName>
        <fullName evidence="11">Transporter</fullName>
    </recommendedName>
</protein>
<comment type="subcellular location">
    <subcellularLocation>
        <location evidence="1">Cell outer membrane</location>
        <topology evidence="1">Multi-pass membrane protein</topology>
    </subcellularLocation>
</comment>
<dbReference type="Proteomes" id="UP000645462">
    <property type="component" value="Unassembled WGS sequence"/>
</dbReference>
<dbReference type="Pfam" id="PF03349">
    <property type="entry name" value="Toluene_X"/>
    <property type="match status" value="1"/>
</dbReference>
<evidence type="ECO:0000313" key="10">
    <source>
        <dbReference type="Proteomes" id="UP000645462"/>
    </source>
</evidence>
<evidence type="ECO:0000313" key="9">
    <source>
        <dbReference type="EMBL" id="GGB97274.1"/>
    </source>
</evidence>
<feature type="chain" id="PRO_5045121329" description="Transporter" evidence="8">
    <location>
        <begin position="21"/>
        <end position="441"/>
    </location>
</feature>
<name>A0ABQ1KG33_9RHOB</name>
<comment type="similarity">
    <text evidence="2">Belongs to the OmpP1/FadL family.</text>
</comment>
<evidence type="ECO:0000256" key="4">
    <source>
        <dbReference type="ARBA" id="ARBA00022692"/>
    </source>
</evidence>
<evidence type="ECO:0000256" key="1">
    <source>
        <dbReference type="ARBA" id="ARBA00004571"/>
    </source>
</evidence>
<reference evidence="10" key="1">
    <citation type="journal article" date="2019" name="Int. J. Syst. Evol. Microbiol.">
        <title>The Global Catalogue of Microorganisms (GCM) 10K type strain sequencing project: providing services to taxonomists for standard genome sequencing and annotation.</title>
        <authorList>
            <consortium name="The Broad Institute Genomics Platform"/>
            <consortium name="The Broad Institute Genome Sequencing Center for Infectious Disease"/>
            <person name="Wu L."/>
            <person name="Ma J."/>
        </authorList>
    </citation>
    <scope>NUCLEOTIDE SEQUENCE [LARGE SCALE GENOMIC DNA]</scope>
    <source>
        <strain evidence="10">CGMCC 1.12478</strain>
    </source>
</reference>
<dbReference type="PANTHER" id="PTHR35093">
    <property type="entry name" value="OUTER MEMBRANE PROTEIN NMB0088-RELATED"/>
    <property type="match status" value="1"/>
</dbReference>
<keyword evidence="4" id="KW-0812">Transmembrane</keyword>
<dbReference type="PANTHER" id="PTHR35093:SF8">
    <property type="entry name" value="OUTER MEMBRANE PROTEIN NMB0088-RELATED"/>
    <property type="match status" value="1"/>
</dbReference>
<keyword evidence="10" id="KW-1185">Reference proteome</keyword>
<evidence type="ECO:0000256" key="5">
    <source>
        <dbReference type="ARBA" id="ARBA00022729"/>
    </source>
</evidence>
<comment type="caution">
    <text evidence="9">The sequence shown here is derived from an EMBL/GenBank/DDBJ whole genome shotgun (WGS) entry which is preliminary data.</text>
</comment>
<sequence length="441" mass="46376">MTRLMTSAMALAVATGTAQAGGIERSNNDYGFLFTQNDQLQLSFSHVMPELSGTYTPELTAAGGGESSTGNMLTDYNNYSIAYKNDFTEKLTFGMYVNNPYGAGAEYTQGIYAGLTADWDSDQIALVGKYRVGDRVSVFGGARYVESQADITIPDLLVRSAVGRNAQGIGAQAQALGAEAQALGAQAQAAGAAGDLATAQELGAQAQALGAQAQALGARAQTLGAAAQDFGTSMEYNASGRRVGDWGAILGVAYEIPDIALRVALSWQSEITHTFSTGETLAGLGIDATGGDTKVTMPQAVALDFQTGIAQGTLLFGQVKWVEWSKWEVRTPEYEGVTGGNVTSFENDRTTWKLGVGRAFTEDLSGFVQVSYEAQNGDVVSRLAPRDGFVSLGVGGQYKMDNMTLRGGLEYAWIGEAEDASGVKFDDNTALGVGLSLTVDF</sequence>
<dbReference type="RefSeq" id="WP_188481104.1">
    <property type="nucleotide sequence ID" value="NZ_BMFC01000002.1"/>
</dbReference>
<keyword evidence="5 8" id="KW-0732">Signal</keyword>
<dbReference type="Gene3D" id="2.40.160.60">
    <property type="entry name" value="Outer membrane protein transport protein (OMPP1/FadL/TodX)"/>
    <property type="match status" value="1"/>
</dbReference>
<feature type="signal peptide" evidence="8">
    <location>
        <begin position="1"/>
        <end position="20"/>
    </location>
</feature>
<evidence type="ECO:0000256" key="3">
    <source>
        <dbReference type="ARBA" id="ARBA00022452"/>
    </source>
</evidence>
<accession>A0ABQ1KG33</accession>
<evidence type="ECO:0000256" key="8">
    <source>
        <dbReference type="SAM" id="SignalP"/>
    </source>
</evidence>
<evidence type="ECO:0000256" key="7">
    <source>
        <dbReference type="ARBA" id="ARBA00023237"/>
    </source>
</evidence>
<keyword evidence="6" id="KW-0472">Membrane</keyword>
<evidence type="ECO:0008006" key="11">
    <source>
        <dbReference type="Google" id="ProtNLM"/>
    </source>
</evidence>
<dbReference type="SUPFAM" id="SSF56935">
    <property type="entry name" value="Porins"/>
    <property type="match status" value="1"/>
</dbReference>
<evidence type="ECO:0000256" key="6">
    <source>
        <dbReference type="ARBA" id="ARBA00023136"/>
    </source>
</evidence>
<gene>
    <name evidence="9" type="ORF">GCM10011363_12400</name>
</gene>
<keyword evidence="7" id="KW-0998">Cell outer membrane</keyword>
<evidence type="ECO:0000256" key="2">
    <source>
        <dbReference type="ARBA" id="ARBA00008163"/>
    </source>
</evidence>
<dbReference type="InterPro" id="IPR005017">
    <property type="entry name" value="OMPP1/FadL/TodX"/>
</dbReference>
<proteinExistence type="inferred from homology"/>
<keyword evidence="3" id="KW-1134">Transmembrane beta strand</keyword>
<dbReference type="EMBL" id="BMFC01000002">
    <property type="protein sequence ID" value="GGB97274.1"/>
    <property type="molecule type" value="Genomic_DNA"/>
</dbReference>
<organism evidence="9 10">
    <name type="scientific">Marivita lacus</name>
    <dbReference type="NCBI Taxonomy" id="1323742"/>
    <lineage>
        <taxon>Bacteria</taxon>
        <taxon>Pseudomonadati</taxon>
        <taxon>Pseudomonadota</taxon>
        <taxon>Alphaproteobacteria</taxon>
        <taxon>Rhodobacterales</taxon>
        <taxon>Roseobacteraceae</taxon>
        <taxon>Marivita</taxon>
    </lineage>
</organism>